<name>A0A4C2ELC3_9EURY</name>
<sequence length="342" mass="38623">MTEMDSETTEKIFVTGIAGFLGSHLADEFLEQGYEVAGNDNFVGGYETNIPAEAEFHEVDCKDVSGMKSAMEDADIVYHTAALAYEGLSVFAPSRINQSIYQATTATLAAAADVGIDRFVYCSSMSRYGENEMPFTEDMEPQPQDPYAVSKVAAEEMVELMADIYGFEYVIAVPHNIIGPRQRYDDPFRNVAAIFINRMLQGKQPIIYGDGEQKRCFTFIQDDVRPLQKLAHYDNVTGEVINIGPDDEFITINHLAETIADILDFDLDPIYKPDRPQEVKLANCSADKARRMIDYEAQYTLRDGLQEMADWIEERGAKEFEYHLECEIVNDQTPDTWTNELI</sequence>
<accession>A0A4C2ELC3</accession>
<reference evidence="3 4" key="1">
    <citation type="submission" date="2019-02" db="EMBL/GenBank/DDBJ databases">
        <title>Haloarcula mannanilyticum sp. nov., a mannan degrading haloarchaeon isolated from commercial salt.</title>
        <authorList>
            <person name="Enomoto S."/>
            <person name="Shimane Y."/>
            <person name="Kamekura M."/>
            <person name="Ito T."/>
            <person name="Moriya O."/>
            <person name="Ihara K."/>
            <person name="Takahashi-Ando N."/>
            <person name="Fukushima Y."/>
            <person name="Yoshida Y."/>
            <person name="Usama R."/>
            <person name="Takai K."/>
            <person name="Minegishi H."/>
        </authorList>
    </citation>
    <scope>NUCLEOTIDE SEQUENCE [LARGE SCALE GENOMIC DNA]</scope>
    <source>
        <strain evidence="3 4">MD130-1</strain>
    </source>
</reference>
<dbReference type="EMBL" id="BIXZ01000006">
    <property type="protein sequence ID" value="GCF15215.1"/>
    <property type="molecule type" value="Genomic_DNA"/>
</dbReference>
<evidence type="ECO:0000313" key="4">
    <source>
        <dbReference type="Proteomes" id="UP000304382"/>
    </source>
</evidence>
<evidence type="ECO:0000313" key="3">
    <source>
        <dbReference type="EMBL" id="GCF15215.1"/>
    </source>
</evidence>
<dbReference type="Proteomes" id="UP000304382">
    <property type="component" value="Unassembled WGS sequence"/>
</dbReference>
<comment type="caution">
    <text evidence="3">The sequence shown here is derived from an EMBL/GenBank/DDBJ whole genome shotgun (WGS) entry which is preliminary data.</text>
</comment>
<dbReference type="InterPro" id="IPR001509">
    <property type="entry name" value="Epimerase_deHydtase"/>
</dbReference>
<dbReference type="PANTHER" id="PTHR43000">
    <property type="entry name" value="DTDP-D-GLUCOSE 4,6-DEHYDRATASE-RELATED"/>
    <property type="match status" value="1"/>
</dbReference>
<comment type="similarity">
    <text evidence="1">Belongs to the NAD(P)-dependent epimerase/dehydratase family.</text>
</comment>
<feature type="domain" description="NAD-dependent epimerase/dehydratase" evidence="2">
    <location>
        <begin position="12"/>
        <end position="244"/>
    </location>
</feature>
<dbReference type="InterPro" id="IPR036291">
    <property type="entry name" value="NAD(P)-bd_dom_sf"/>
</dbReference>
<dbReference type="Gene3D" id="3.40.50.720">
    <property type="entry name" value="NAD(P)-binding Rossmann-like Domain"/>
    <property type="match status" value="1"/>
</dbReference>
<dbReference type="OrthoDB" id="4907at2157"/>
<dbReference type="Pfam" id="PF01370">
    <property type="entry name" value="Epimerase"/>
    <property type="match status" value="1"/>
</dbReference>
<gene>
    <name evidence="3" type="ORF">Harman_31500</name>
</gene>
<dbReference type="RefSeq" id="WP_200830920.1">
    <property type="nucleotide sequence ID" value="NZ_BIXZ01000006.1"/>
</dbReference>
<dbReference type="SUPFAM" id="SSF51735">
    <property type="entry name" value="NAD(P)-binding Rossmann-fold domains"/>
    <property type="match status" value="1"/>
</dbReference>
<dbReference type="InterPro" id="IPR020904">
    <property type="entry name" value="Sc_DH/Rdtase_CS"/>
</dbReference>
<protein>
    <submittedName>
        <fullName evidence="3">GDP-mannose 4,6-dehydratase</fullName>
    </submittedName>
</protein>
<proteinExistence type="inferred from homology"/>
<organism evidence="3 4">
    <name type="scientific">Haloarcula mannanilytica</name>
    <dbReference type="NCBI Taxonomy" id="2509225"/>
    <lineage>
        <taxon>Archaea</taxon>
        <taxon>Methanobacteriati</taxon>
        <taxon>Methanobacteriota</taxon>
        <taxon>Stenosarchaea group</taxon>
        <taxon>Halobacteria</taxon>
        <taxon>Halobacteriales</taxon>
        <taxon>Haloarculaceae</taxon>
        <taxon>Haloarcula</taxon>
    </lineage>
</organism>
<dbReference type="PROSITE" id="PS00061">
    <property type="entry name" value="ADH_SHORT"/>
    <property type="match status" value="1"/>
</dbReference>
<evidence type="ECO:0000256" key="1">
    <source>
        <dbReference type="ARBA" id="ARBA00007637"/>
    </source>
</evidence>
<evidence type="ECO:0000259" key="2">
    <source>
        <dbReference type="Pfam" id="PF01370"/>
    </source>
</evidence>
<dbReference type="AlphaFoldDB" id="A0A4C2ELC3"/>
<keyword evidence="4" id="KW-1185">Reference proteome</keyword>